<organism evidence="2 3">
    <name type="scientific">Polyporus arcularius HHB13444</name>
    <dbReference type="NCBI Taxonomy" id="1314778"/>
    <lineage>
        <taxon>Eukaryota</taxon>
        <taxon>Fungi</taxon>
        <taxon>Dikarya</taxon>
        <taxon>Basidiomycota</taxon>
        <taxon>Agaricomycotina</taxon>
        <taxon>Agaricomycetes</taxon>
        <taxon>Polyporales</taxon>
        <taxon>Polyporaceae</taxon>
        <taxon>Polyporus</taxon>
    </lineage>
</organism>
<proteinExistence type="predicted"/>
<evidence type="ECO:0000313" key="3">
    <source>
        <dbReference type="Proteomes" id="UP000308197"/>
    </source>
</evidence>
<dbReference type="AlphaFoldDB" id="A0A5C3NKC9"/>
<dbReference type="InParanoid" id="A0A5C3NKC9"/>
<accession>A0A5C3NKC9</accession>
<keyword evidence="3" id="KW-1185">Reference proteome</keyword>
<dbReference type="Proteomes" id="UP000308197">
    <property type="component" value="Unassembled WGS sequence"/>
</dbReference>
<evidence type="ECO:0000313" key="2">
    <source>
        <dbReference type="EMBL" id="TFK77946.1"/>
    </source>
</evidence>
<reference evidence="2 3" key="1">
    <citation type="journal article" date="2019" name="Nat. Ecol. Evol.">
        <title>Megaphylogeny resolves global patterns of mushroom evolution.</title>
        <authorList>
            <person name="Varga T."/>
            <person name="Krizsan K."/>
            <person name="Foldi C."/>
            <person name="Dima B."/>
            <person name="Sanchez-Garcia M."/>
            <person name="Sanchez-Ramirez S."/>
            <person name="Szollosi G.J."/>
            <person name="Szarkandi J.G."/>
            <person name="Papp V."/>
            <person name="Albert L."/>
            <person name="Andreopoulos W."/>
            <person name="Angelini C."/>
            <person name="Antonin V."/>
            <person name="Barry K.W."/>
            <person name="Bougher N.L."/>
            <person name="Buchanan P."/>
            <person name="Buyck B."/>
            <person name="Bense V."/>
            <person name="Catcheside P."/>
            <person name="Chovatia M."/>
            <person name="Cooper J."/>
            <person name="Damon W."/>
            <person name="Desjardin D."/>
            <person name="Finy P."/>
            <person name="Geml J."/>
            <person name="Haridas S."/>
            <person name="Hughes K."/>
            <person name="Justo A."/>
            <person name="Karasinski D."/>
            <person name="Kautmanova I."/>
            <person name="Kiss B."/>
            <person name="Kocsube S."/>
            <person name="Kotiranta H."/>
            <person name="LaButti K.M."/>
            <person name="Lechner B.E."/>
            <person name="Liimatainen K."/>
            <person name="Lipzen A."/>
            <person name="Lukacs Z."/>
            <person name="Mihaltcheva S."/>
            <person name="Morgado L.N."/>
            <person name="Niskanen T."/>
            <person name="Noordeloos M.E."/>
            <person name="Ohm R.A."/>
            <person name="Ortiz-Santana B."/>
            <person name="Ovrebo C."/>
            <person name="Racz N."/>
            <person name="Riley R."/>
            <person name="Savchenko A."/>
            <person name="Shiryaev A."/>
            <person name="Soop K."/>
            <person name="Spirin V."/>
            <person name="Szebenyi C."/>
            <person name="Tomsovsky M."/>
            <person name="Tulloss R.E."/>
            <person name="Uehling J."/>
            <person name="Grigoriev I.V."/>
            <person name="Vagvolgyi C."/>
            <person name="Papp T."/>
            <person name="Martin F.M."/>
            <person name="Miettinen O."/>
            <person name="Hibbett D.S."/>
            <person name="Nagy L.G."/>
        </authorList>
    </citation>
    <scope>NUCLEOTIDE SEQUENCE [LARGE SCALE GENOMIC DNA]</scope>
    <source>
        <strain evidence="2 3">HHB13444</strain>
    </source>
</reference>
<gene>
    <name evidence="2" type="ORF">K466DRAFT_607499</name>
</gene>
<name>A0A5C3NKC9_9APHY</name>
<feature type="region of interest" description="Disordered" evidence="1">
    <location>
        <begin position="1"/>
        <end position="53"/>
    </location>
</feature>
<dbReference type="EMBL" id="ML212966">
    <property type="protein sequence ID" value="TFK77946.1"/>
    <property type="molecule type" value="Genomic_DNA"/>
</dbReference>
<sequence>MWVCLGTNDDDSSIPDMESISPSDDEDHAAANSSDEDPFEPQDTRPPLSICGV</sequence>
<evidence type="ECO:0000256" key="1">
    <source>
        <dbReference type="SAM" id="MobiDB-lite"/>
    </source>
</evidence>
<protein>
    <submittedName>
        <fullName evidence="2">Uncharacterized protein</fullName>
    </submittedName>
</protein>